<evidence type="ECO:0000313" key="1">
    <source>
        <dbReference type="EMBL" id="KAK0056988.1"/>
    </source>
</evidence>
<dbReference type="EMBL" id="JASAOG010000058">
    <property type="protein sequence ID" value="KAK0056988.1"/>
    <property type="molecule type" value="Genomic_DNA"/>
</dbReference>
<reference evidence="1" key="2">
    <citation type="submission" date="2023-04" db="EMBL/GenBank/DDBJ databases">
        <authorList>
            <person name="Bu L."/>
            <person name="Lu L."/>
            <person name="Laidemitt M.R."/>
            <person name="Zhang S.M."/>
            <person name="Mutuku M."/>
            <person name="Mkoji G."/>
            <person name="Steinauer M."/>
            <person name="Loker E.S."/>
        </authorList>
    </citation>
    <scope>NUCLEOTIDE SEQUENCE</scope>
    <source>
        <strain evidence="1">KasaAsao</strain>
        <tissue evidence="1">Whole Snail</tissue>
    </source>
</reference>
<accession>A0AAD8FAS6</accession>
<organism evidence="1 2">
    <name type="scientific">Biomphalaria pfeifferi</name>
    <name type="common">Bloodfluke planorb</name>
    <name type="synonym">Freshwater snail</name>
    <dbReference type="NCBI Taxonomy" id="112525"/>
    <lineage>
        <taxon>Eukaryota</taxon>
        <taxon>Metazoa</taxon>
        <taxon>Spiralia</taxon>
        <taxon>Lophotrochozoa</taxon>
        <taxon>Mollusca</taxon>
        <taxon>Gastropoda</taxon>
        <taxon>Heterobranchia</taxon>
        <taxon>Euthyneura</taxon>
        <taxon>Panpulmonata</taxon>
        <taxon>Hygrophila</taxon>
        <taxon>Lymnaeoidea</taxon>
        <taxon>Planorbidae</taxon>
        <taxon>Biomphalaria</taxon>
    </lineage>
</organism>
<protein>
    <recommendedName>
        <fullName evidence="3">C2 domain-containing protein</fullName>
    </recommendedName>
</protein>
<dbReference type="Proteomes" id="UP001233172">
    <property type="component" value="Unassembled WGS sequence"/>
</dbReference>
<name>A0AAD8FAS6_BIOPF</name>
<dbReference type="AlphaFoldDB" id="A0AAD8FAS6"/>
<proteinExistence type="predicted"/>
<gene>
    <name evidence="1" type="ORF">Bpfe_013640</name>
</gene>
<keyword evidence="2" id="KW-1185">Reference proteome</keyword>
<sequence length="81" mass="9272">MADAAQFKSLGRKINRKQDHTGLLRYRQKTQDEVFLTVADKSRQNSCLSLTPSPTWEENLELEIPGNLLFSKSFFNLSTIP</sequence>
<evidence type="ECO:0000313" key="2">
    <source>
        <dbReference type="Proteomes" id="UP001233172"/>
    </source>
</evidence>
<reference evidence="1" key="1">
    <citation type="journal article" date="2023" name="PLoS Negl. Trop. Dis.">
        <title>A genome sequence for Biomphalaria pfeifferi, the major vector snail for the human-infecting parasite Schistosoma mansoni.</title>
        <authorList>
            <person name="Bu L."/>
            <person name="Lu L."/>
            <person name="Laidemitt M.R."/>
            <person name="Zhang S.M."/>
            <person name="Mutuku M."/>
            <person name="Mkoji G."/>
            <person name="Steinauer M."/>
            <person name="Loker E.S."/>
        </authorList>
    </citation>
    <scope>NUCLEOTIDE SEQUENCE</scope>
    <source>
        <strain evidence="1">KasaAsao</strain>
    </source>
</reference>
<comment type="caution">
    <text evidence="1">The sequence shown here is derived from an EMBL/GenBank/DDBJ whole genome shotgun (WGS) entry which is preliminary data.</text>
</comment>
<evidence type="ECO:0008006" key="3">
    <source>
        <dbReference type="Google" id="ProtNLM"/>
    </source>
</evidence>